<keyword evidence="2" id="KW-1185">Reference proteome</keyword>
<dbReference type="EMBL" id="CM007385">
    <property type="protein sequence ID" value="ONK68337.1"/>
    <property type="molecule type" value="Genomic_DNA"/>
</dbReference>
<name>A0A5P1ET99_ASPOF</name>
<dbReference type="Proteomes" id="UP000243459">
    <property type="component" value="Chromosome 5"/>
</dbReference>
<organism evidence="1 2">
    <name type="scientific">Asparagus officinalis</name>
    <name type="common">Garden asparagus</name>
    <dbReference type="NCBI Taxonomy" id="4686"/>
    <lineage>
        <taxon>Eukaryota</taxon>
        <taxon>Viridiplantae</taxon>
        <taxon>Streptophyta</taxon>
        <taxon>Embryophyta</taxon>
        <taxon>Tracheophyta</taxon>
        <taxon>Spermatophyta</taxon>
        <taxon>Magnoliopsida</taxon>
        <taxon>Liliopsida</taxon>
        <taxon>Asparagales</taxon>
        <taxon>Asparagaceae</taxon>
        <taxon>Asparagoideae</taxon>
        <taxon>Asparagus</taxon>
    </lineage>
</organism>
<sequence length="137" mass="16161">MELLKQKNPKAFEYLNKLDKSTWTRSHFPIDIKCDLLCNNISEAFNKYILEARDEPIISMMEMIRKLTQRRFVHKKMLASDWKGDICPRIVTKLEELDKISRGGYVAYWNEDTRYEVTDGLGYLTLDTAKKTCDCRV</sequence>
<dbReference type="PANTHER" id="PTHR31973">
    <property type="entry name" value="POLYPROTEIN, PUTATIVE-RELATED"/>
    <property type="match status" value="1"/>
</dbReference>
<protein>
    <submittedName>
        <fullName evidence="1">Uncharacterized protein</fullName>
    </submittedName>
</protein>
<dbReference type="OMA" id="KEYARDC"/>
<evidence type="ECO:0000313" key="1">
    <source>
        <dbReference type="EMBL" id="ONK68337.1"/>
    </source>
</evidence>
<dbReference type="AlphaFoldDB" id="A0A5P1ET99"/>
<reference evidence="2" key="1">
    <citation type="journal article" date="2017" name="Nat. Commun.">
        <title>The asparagus genome sheds light on the origin and evolution of a young Y chromosome.</title>
        <authorList>
            <person name="Harkess A."/>
            <person name="Zhou J."/>
            <person name="Xu C."/>
            <person name="Bowers J.E."/>
            <person name="Van der Hulst R."/>
            <person name="Ayyampalayam S."/>
            <person name="Mercati F."/>
            <person name="Riccardi P."/>
            <person name="McKain M.R."/>
            <person name="Kakrana A."/>
            <person name="Tang H."/>
            <person name="Ray J."/>
            <person name="Groenendijk J."/>
            <person name="Arikit S."/>
            <person name="Mathioni S.M."/>
            <person name="Nakano M."/>
            <person name="Shan H."/>
            <person name="Telgmann-Rauber A."/>
            <person name="Kanno A."/>
            <person name="Yue Z."/>
            <person name="Chen H."/>
            <person name="Li W."/>
            <person name="Chen Y."/>
            <person name="Xu X."/>
            <person name="Zhang Y."/>
            <person name="Luo S."/>
            <person name="Chen H."/>
            <person name="Gao J."/>
            <person name="Mao Z."/>
            <person name="Pires J.C."/>
            <person name="Luo M."/>
            <person name="Kudrna D."/>
            <person name="Wing R.A."/>
            <person name="Meyers B.C."/>
            <person name="Yi K."/>
            <person name="Kong H."/>
            <person name="Lavrijsen P."/>
            <person name="Sunseri F."/>
            <person name="Falavigna A."/>
            <person name="Ye Y."/>
            <person name="Leebens-Mack J.H."/>
            <person name="Chen G."/>
        </authorList>
    </citation>
    <scope>NUCLEOTIDE SEQUENCE [LARGE SCALE GENOMIC DNA]</scope>
    <source>
        <strain evidence="2">cv. DH0086</strain>
    </source>
</reference>
<accession>A0A5P1ET99</accession>
<proteinExistence type="predicted"/>
<evidence type="ECO:0000313" key="2">
    <source>
        <dbReference type="Proteomes" id="UP000243459"/>
    </source>
</evidence>
<gene>
    <name evidence="1" type="ORF">A4U43_C05F10370</name>
</gene>
<dbReference type="PANTHER" id="PTHR31973:SF187">
    <property type="entry name" value="MUTATOR TRANSPOSASE MUDRA PROTEIN"/>
    <property type="match status" value="1"/>
</dbReference>
<dbReference type="Gramene" id="ONK68337">
    <property type="protein sequence ID" value="ONK68337"/>
    <property type="gene ID" value="A4U43_C05F10370"/>
</dbReference>